<protein>
    <submittedName>
        <fullName evidence="1">Uncharacterized protein</fullName>
    </submittedName>
</protein>
<evidence type="ECO:0000313" key="1">
    <source>
        <dbReference type="EMBL" id="TFD96174.1"/>
    </source>
</evidence>
<organism evidence="1 2">
    <name type="scientific">Dysgonomonas capnocytophagoides</name>
    <dbReference type="NCBI Taxonomy" id="45254"/>
    <lineage>
        <taxon>Bacteria</taxon>
        <taxon>Pseudomonadati</taxon>
        <taxon>Bacteroidota</taxon>
        <taxon>Bacteroidia</taxon>
        <taxon>Bacteroidales</taxon>
        <taxon>Dysgonomonadaceae</taxon>
        <taxon>Dysgonomonas</taxon>
    </lineage>
</organism>
<name>A0A4Y8L200_9BACT</name>
<dbReference type="AlphaFoldDB" id="A0A4Y8L200"/>
<comment type="caution">
    <text evidence="1">The sequence shown here is derived from an EMBL/GenBank/DDBJ whole genome shotgun (WGS) entry which is preliminary data.</text>
</comment>
<reference evidence="1 2" key="1">
    <citation type="submission" date="2019-03" db="EMBL/GenBank/DDBJ databases">
        <title>San Antonio Military Medical Center submission to MRSN (WRAIR), pending publication.</title>
        <authorList>
            <person name="Blyth D.M."/>
            <person name="Mccarthy S.L."/>
            <person name="Schall S.E."/>
            <person name="Stam J.A."/>
            <person name="Ong A.C."/>
            <person name="Mcgann P.T."/>
        </authorList>
    </citation>
    <scope>NUCLEOTIDE SEQUENCE [LARGE SCALE GENOMIC DNA]</scope>
    <source>
        <strain evidence="1 2">MRSN571793</strain>
    </source>
</reference>
<sequence length="214" mass="24281">MKNYKTFLAPKDEVWQQAVDRYNLFREAEMQEYFSMKDYSYNFRDNRAYDLSFAPKISPAIIADFEIRTGVNVPDGLTDMLCTHGGFKIGEGILDIFGGRDQAVFPNLEQTFAKYGYAGFTTKIGSGMLKSLNGFYFFFGISFPESEEMSFLYFTKAGNFGKMLFAPQNENLVLKKVLPAMFNGSSEKFTLDGLISNQIDRVIINALTVKGYID</sequence>
<dbReference type="EMBL" id="SOML01000006">
    <property type="protein sequence ID" value="TFD96174.1"/>
    <property type="molecule type" value="Genomic_DNA"/>
</dbReference>
<dbReference type="OrthoDB" id="996166at2"/>
<evidence type="ECO:0000313" key="2">
    <source>
        <dbReference type="Proteomes" id="UP000297861"/>
    </source>
</evidence>
<accession>A0A4Y8L200</accession>
<keyword evidence="2" id="KW-1185">Reference proteome</keyword>
<gene>
    <name evidence="1" type="ORF">E2605_11315</name>
</gene>
<proteinExistence type="predicted"/>
<dbReference type="STRING" id="1121485.GCA_000426485_00609"/>
<dbReference type="Proteomes" id="UP000297861">
    <property type="component" value="Unassembled WGS sequence"/>
</dbReference>
<dbReference type="RefSeq" id="WP_134436507.1">
    <property type="nucleotide sequence ID" value="NZ_SOML01000006.1"/>
</dbReference>